<keyword evidence="14" id="KW-1185">Reference proteome</keyword>
<dbReference type="InterPro" id="IPR000961">
    <property type="entry name" value="AGC-kinase_C"/>
</dbReference>
<feature type="domain" description="AGC-kinase C-terminal" evidence="12">
    <location>
        <begin position="293"/>
        <end position="359"/>
    </location>
</feature>
<dbReference type="AlphaFoldDB" id="A0A812XYW0"/>
<dbReference type="InterPro" id="IPR011009">
    <property type="entry name" value="Kinase-like_dom_sf"/>
</dbReference>
<evidence type="ECO:0000256" key="7">
    <source>
        <dbReference type="ARBA" id="ARBA00022840"/>
    </source>
</evidence>
<evidence type="ECO:0000256" key="2">
    <source>
        <dbReference type="ARBA" id="ARBA00022527"/>
    </source>
</evidence>
<dbReference type="GO" id="GO:0004674">
    <property type="term" value="F:protein serine/threonine kinase activity"/>
    <property type="evidence" value="ECO:0007669"/>
    <property type="project" value="UniProtKB-KW"/>
</dbReference>
<reference evidence="13" key="1">
    <citation type="submission" date="2021-02" db="EMBL/GenBank/DDBJ databases">
        <authorList>
            <person name="Dougan E. K."/>
            <person name="Rhodes N."/>
            <person name="Thang M."/>
            <person name="Chan C."/>
        </authorList>
    </citation>
    <scope>NUCLEOTIDE SEQUENCE</scope>
</reference>
<proteinExistence type="predicted"/>
<evidence type="ECO:0000256" key="9">
    <source>
        <dbReference type="ARBA" id="ARBA00048679"/>
    </source>
</evidence>
<dbReference type="InterPro" id="IPR008271">
    <property type="entry name" value="Ser/Thr_kinase_AS"/>
</dbReference>
<dbReference type="PANTHER" id="PTHR24356">
    <property type="entry name" value="SERINE/THREONINE-PROTEIN KINASE"/>
    <property type="match status" value="1"/>
</dbReference>
<comment type="catalytic activity">
    <reaction evidence="8">
        <text>L-threonyl-[protein] + ATP = O-phospho-L-threonyl-[protein] + ADP + H(+)</text>
        <dbReference type="Rhea" id="RHEA:46608"/>
        <dbReference type="Rhea" id="RHEA-COMP:11060"/>
        <dbReference type="Rhea" id="RHEA-COMP:11605"/>
        <dbReference type="ChEBI" id="CHEBI:15378"/>
        <dbReference type="ChEBI" id="CHEBI:30013"/>
        <dbReference type="ChEBI" id="CHEBI:30616"/>
        <dbReference type="ChEBI" id="CHEBI:61977"/>
        <dbReference type="ChEBI" id="CHEBI:456216"/>
        <dbReference type="EC" id="2.7.11.1"/>
    </reaction>
</comment>
<organism evidence="13 14">
    <name type="scientific">Symbiodinium pilosum</name>
    <name type="common">Dinoflagellate</name>
    <dbReference type="NCBI Taxonomy" id="2952"/>
    <lineage>
        <taxon>Eukaryota</taxon>
        <taxon>Sar</taxon>
        <taxon>Alveolata</taxon>
        <taxon>Dinophyceae</taxon>
        <taxon>Suessiales</taxon>
        <taxon>Symbiodiniaceae</taxon>
        <taxon>Symbiodinium</taxon>
    </lineage>
</organism>
<dbReference type="Gene3D" id="1.10.510.10">
    <property type="entry name" value="Transferase(Phosphotransferase) domain 1"/>
    <property type="match status" value="1"/>
</dbReference>
<evidence type="ECO:0000256" key="6">
    <source>
        <dbReference type="ARBA" id="ARBA00022777"/>
    </source>
</evidence>
<dbReference type="PANTHER" id="PTHR24356:SF1">
    <property type="entry name" value="SERINE_THREONINE-PROTEIN KINASE GREATWALL"/>
    <property type="match status" value="1"/>
</dbReference>
<evidence type="ECO:0000256" key="1">
    <source>
        <dbReference type="ARBA" id="ARBA00012513"/>
    </source>
</evidence>
<dbReference type="FunFam" id="1.10.510.10:FF:000024">
    <property type="entry name" value="Probable serine/threonine-protein kinase cot-1"/>
    <property type="match status" value="1"/>
</dbReference>
<dbReference type="InterPro" id="IPR000719">
    <property type="entry name" value="Prot_kinase_dom"/>
</dbReference>
<dbReference type="Proteomes" id="UP000649617">
    <property type="component" value="Unassembled WGS sequence"/>
</dbReference>
<keyword evidence="3" id="KW-0597">Phosphoprotein</keyword>
<dbReference type="SUPFAM" id="SSF56112">
    <property type="entry name" value="Protein kinase-like (PK-like)"/>
    <property type="match status" value="1"/>
</dbReference>
<name>A0A812XYW0_SYMPI</name>
<dbReference type="PROSITE" id="PS51285">
    <property type="entry name" value="AGC_KINASE_CTER"/>
    <property type="match status" value="1"/>
</dbReference>
<sequence>GAFGTVFLVGLKSAETPQYFALKQMTKQRHAKKNIKKCVYNERDVLAQARNRWFVELFATFQDANHIYMLMEFLPGGDLFKWIEVKNRFSVDETRFYMAELLEALDVLHKHGFIHRDIKFDNMILTSNGHLKLLDFGLCKAEPTDDRAAAPPKDVAVTHKSPSKLKSSLKQGGPSPKRQQVATQVGTVYYMAPEVMRGEVSPGSDIWAVGVMTFECLYGSPPFHAYEEDDEVKRRQVLRQMVLNHKKVFPARLAKAKRHGVITVEAESFLQGVIRDPAERLDVQACKNHAFFSGIDFARLHLMEPPFKPDLSGPTDLRNFDEHPFQPLPTADACSAMKDPSMEWANYEFDRTAYELQRPEVVKDLLSQEPGQSP</sequence>
<keyword evidence="6" id="KW-0418">Kinase</keyword>
<feature type="compositionally biased region" description="Low complexity" evidence="10">
    <location>
        <begin position="164"/>
        <end position="175"/>
    </location>
</feature>
<feature type="region of interest" description="Disordered" evidence="10">
    <location>
        <begin position="147"/>
        <end position="180"/>
    </location>
</feature>
<feature type="non-terminal residue" evidence="13">
    <location>
        <position position="1"/>
    </location>
</feature>
<dbReference type="EMBL" id="CAJNIZ010046982">
    <property type="protein sequence ID" value="CAE7760331.1"/>
    <property type="molecule type" value="Genomic_DNA"/>
</dbReference>
<dbReference type="Gene3D" id="3.30.200.20">
    <property type="entry name" value="Phosphorylase Kinase, domain 1"/>
    <property type="match status" value="1"/>
</dbReference>
<keyword evidence="5" id="KW-0547">Nucleotide-binding</keyword>
<dbReference type="Pfam" id="PF00069">
    <property type="entry name" value="Pkinase"/>
    <property type="match status" value="1"/>
</dbReference>
<accession>A0A812XYW0</accession>
<dbReference type="EC" id="2.7.11.1" evidence="1"/>
<evidence type="ECO:0000256" key="4">
    <source>
        <dbReference type="ARBA" id="ARBA00022679"/>
    </source>
</evidence>
<dbReference type="GO" id="GO:0005524">
    <property type="term" value="F:ATP binding"/>
    <property type="evidence" value="ECO:0007669"/>
    <property type="project" value="UniProtKB-KW"/>
</dbReference>
<dbReference type="InterPro" id="IPR050236">
    <property type="entry name" value="Ser_Thr_kinase_AGC"/>
</dbReference>
<keyword evidence="7" id="KW-0067">ATP-binding</keyword>
<comment type="catalytic activity">
    <reaction evidence="9">
        <text>L-seryl-[protein] + ATP = O-phospho-L-seryl-[protein] + ADP + H(+)</text>
        <dbReference type="Rhea" id="RHEA:17989"/>
        <dbReference type="Rhea" id="RHEA-COMP:9863"/>
        <dbReference type="Rhea" id="RHEA-COMP:11604"/>
        <dbReference type="ChEBI" id="CHEBI:15378"/>
        <dbReference type="ChEBI" id="CHEBI:29999"/>
        <dbReference type="ChEBI" id="CHEBI:30616"/>
        <dbReference type="ChEBI" id="CHEBI:83421"/>
        <dbReference type="ChEBI" id="CHEBI:456216"/>
        <dbReference type="EC" id="2.7.11.1"/>
    </reaction>
</comment>
<comment type="caution">
    <text evidence="13">The sequence shown here is derived from an EMBL/GenBank/DDBJ whole genome shotgun (WGS) entry which is preliminary data.</text>
</comment>
<evidence type="ECO:0000256" key="10">
    <source>
        <dbReference type="SAM" id="MobiDB-lite"/>
    </source>
</evidence>
<dbReference type="PROSITE" id="PS50011">
    <property type="entry name" value="PROTEIN_KINASE_DOM"/>
    <property type="match status" value="1"/>
</dbReference>
<keyword evidence="4" id="KW-0808">Transferase</keyword>
<dbReference type="SMART" id="SM00133">
    <property type="entry name" value="S_TK_X"/>
    <property type="match status" value="1"/>
</dbReference>
<dbReference type="GO" id="GO:0007010">
    <property type="term" value="P:cytoskeleton organization"/>
    <property type="evidence" value="ECO:0007669"/>
    <property type="project" value="UniProtKB-ARBA"/>
</dbReference>
<protein>
    <recommendedName>
        <fullName evidence="1">non-specific serine/threonine protein kinase</fullName>
        <ecNumber evidence="1">2.7.11.1</ecNumber>
    </recommendedName>
</protein>
<dbReference type="OrthoDB" id="3638488at2759"/>
<dbReference type="PROSITE" id="PS00108">
    <property type="entry name" value="PROTEIN_KINASE_ST"/>
    <property type="match status" value="1"/>
</dbReference>
<evidence type="ECO:0000256" key="5">
    <source>
        <dbReference type="ARBA" id="ARBA00022741"/>
    </source>
</evidence>
<feature type="domain" description="Protein kinase" evidence="11">
    <location>
        <begin position="1"/>
        <end position="292"/>
    </location>
</feature>
<evidence type="ECO:0000259" key="11">
    <source>
        <dbReference type="PROSITE" id="PS50011"/>
    </source>
</evidence>
<keyword evidence="2" id="KW-0723">Serine/threonine-protein kinase</keyword>
<evidence type="ECO:0000313" key="14">
    <source>
        <dbReference type="Proteomes" id="UP000649617"/>
    </source>
</evidence>
<evidence type="ECO:0000259" key="12">
    <source>
        <dbReference type="PROSITE" id="PS51285"/>
    </source>
</evidence>
<evidence type="ECO:0000313" key="13">
    <source>
        <dbReference type="EMBL" id="CAE7760331.1"/>
    </source>
</evidence>
<gene>
    <name evidence="13" type="primary">ndrB</name>
    <name evidence="13" type="ORF">SPIL2461_LOCUS22168</name>
</gene>
<dbReference type="SMART" id="SM00220">
    <property type="entry name" value="S_TKc"/>
    <property type="match status" value="1"/>
</dbReference>
<evidence type="ECO:0000256" key="8">
    <source>
        <dbReference type="ARBA" id="ARBA00047899"/>
    </source>
</evidence>
<evidence type="ECO:0000256" key="3">
    <source>
        <dbReference type="ARBA" id="ARBA00022553"/>
    </source>
</evidence>